<gene>
    <name evidence="3" type="ORF">ACFQ4R_07420</name>
</gene>
<accession>A0ABW4BNR5</accession>
<evidence type="ECO:0000313" key="3">
    <source>
        <dbReference type="EMBL" id="MFD1411411.1"/>
    </source>
</evidence>
<comment type="caution">
    <text evidence="3">The sequence shown here is derived from an EMBL/GenBank/DDBJ whole genome shotgun (WGS) entry which is preliminary data.</text>
</comment>
<dbReference type="InterPro" id="IPR047650">
    <property type="entry name" value="Transpos_IS110"/>
</dbReference>
<dbReference type="InterPro" id="IPR003346">
    <property type="entry name" value="Transposase_20"/>
</dbReference>
<name>A0ABW4BNR5_9LACO</name>
<dbReference type="NCBIfam" id="NF033542">
    <property type="entry name" value="transpos_IS110"/>
    <property type="match status" value="1"/>
</dbReference>
<sequence>MRVVFGIDVSKASSEVAVVIDMKRIKLFEIENNRPGFNLLGQELSAFENPEIIFEATGVYSNRLCRFLNDNNYVYTCLNPLEAKKQLDSLRKRKTDANDAWRLAETQFRFSRPTSHAVSPIYSELLILSRHYDQISCDLVKCKNRIHRSLQNTFPEIEMVVDKKDTTFYWNIIELFAHPDLVTSLTLNEVFLKLQQISTHHAKSWLLKKAKYIQDLAGITYPVCDVTSSEVNQIQYLADQAVQLIKRKDMLIKRMAKLAENYPDLEIIKSIPGIGEKTAVLLMGELGDLHRFKGSSKLNAFVGIDIRHYQSGDSVAPDRISKLGNAHARKVLYQSVMSIASVKSPCHIKDFYKHKKQSSSSTKKTAIATMQRLLRTIYHLVLNNQMYSYEIAKGR</sequence>
<keyword evidence="4" id="KW-1185">Reference proteome</keyword>
<evidence type="ECO:0000313" key="4">
    <source>
        <dbReference type="Proteomes" id="UP001597191"/>
    </source>
</evidence>
<evidence type="ECO:0000259" key="1">
    <source>
        <dbReference type="Pfam" id="PF01548"/>
    </source>
</evidence>
<proteinExistence type="predicted"/>
<dbReference type="PANTHER" id="PTHR33055">
    <property type="entry name" value="TRANSPOSASE FOR INSERTION SEQUENCE ELEMENT IS1111A"/>
    <property type="match status" value="1"/>
</dbReference>
<protein>
    <submittedName>
        <fullName evidence="3">IS110 family transposase</fullName>
    </submittedName>
</protein>
<reference evidence="4" key="1">
    <citation type="journal article" date="2019" name="Int. J. Syst. Evol. Microbiol.">
        <title>The Global Catalogue of Microorganisms (GCM) 10K type strain sequencing project: providing services to taxonomists for standard genome sequencing and annotation.</title>
        <authorList>
            <consortium name="The Broad Institute Genomics Platform"/>
            <consortium name="The Broad Institute Genome Sequencing Center for Infectious Disease"/>
            <person name="Wu L."/>
            <person name="Ma J."/>
        </authorList>
    </citation>
    <scope>NUCLEOTIDE SEQUENCE [LARGE SCALE GENOMIC DNA]</scope>
    <source>
        <strain evidence="4">CCM 8937</strain>
    </source>
</reference>
<dbReference type="RefSeq" id="WP_125651468.1">
    <property type="nucleotide sequence ID" value="NZ_JBHTOH010000072.1"/>
</dbReference>
<organism evidence="3 4">
    <name type="scientific">Lapidilactobacillus gannanensis</name>
    <dbReference type="NCBI Taxonomy" id="2486002"/>
    <lineage>
        <taxon>Bacteria</taxon>
        <taxon>Bacillati</taxon>
        <taxon>Bacillota</taxon>
        <taxon>Bacilli</taxon>
        <taxon>Lactobacillales</taxon>
        <taxon>Lactobacillaceae</taxon>
        <taxon>Lapidilactobacillus</taxon>
    </lineage>
</organism>
<evidence type="ECO:0000259" key="2">
    <source>
        <dbReference type="Pfam" id="PF02371"/>
    </source>
</evidence>
<feature type="domain" description="Transposase IS110-like N-terminal" evidence="1">
    <location>
        <begin position="6"/>
        <end position="155"/>
    </location>
</feature>
<dbReference type="Proteomes" id="UP001597191">
    <property type="component" value="Unassembled WGS sequence"/>
</dbReference>
<dbReference type="Pfam" id="PF01548">
    <property type="entry name" value="DEDD_Tnp_IS110"/>
    <property type="match status" value="1"/>
</dbReference>
<dbReference type="EMBL" id="JBHTOH010000072">
    <property type="protein sequence ID" value="MFD1411411.1"/>
    <property type="molecule type" value="Genomic_DNA"/>
</dbReference>
<dbReference type="PANTHER" id="PTHR33055:SF17">
    <property type="entry name" value="THIRD ORF IN TRANSPOSON ISC1491"/>
    <property type="match status" value="1"/>
</dbReference>
<dbReference type="Pfam" id="PF02371">
    <property type="entry name" value="Transposase_20"/>
    <property type="match status" value="1"/>
</dbReference>
<dbReference type="InterPro" id="IPR002525">
    <property type="entry name" value="Transp_IS110-like_N"/>
</dbReference>
<feature type="domain" description="Transposase IS116/IS110/IS902 C-terminal" evidence="2">
    <location>
        <begin position="266"/>
        <end position="351"/>
    </location>
</feature>